<dbReference type="GO" id="GO:0004197">
    <property type="term" value="F:cysteine-type endopeptidase activity"/>
    <property type="evidence" value="ECO:0000318"/>
    <property type="project" value="GO_Central"/>
</dbReference>
<dbReference type="Pfam" id="PF20706">
    <property type="entry name" value="GT4-conflict"/>
    <property type="match status" value="1"/>
</dbReference>
<dbReference type="Pfam" id="PF23598">
    <property type="entry name" value="LRR_14"/>
    <property type="match status" value="1"/>
</dbReference>
<dbReference type="InterPro" id="IPR000488">
    <property type="entry name" value="Death_dom"/>
</dbReference>
<dbReference type="InterPro" id="IPR011029">
    <property type="entry name" value="DEATH-like_dom_sf"/>
</dbReference>
<organism evidence="5 6">
    <name type="scientific">Branchiostoma floridae</name>
    <name type="common">Florida lancelet</name>
    <name type="synonym">Amphioxus</name>
    <dbReference type="NCBI Taxonomy" id="7739"/>
    <lineage>
        <taxon>Eukaryota</taxon>
        <taxon>Metazoa</taxon>
        <taxon>Chordata</taxon>
        <taxon>Cephalochordata</taxon>
        <taxon>Leptocardii</taxon>
        <taxon>Amphioxiformes</taxon>
        <taxon>Branchiostomatidae</taxon>
        <taxon>Branchiostoma</taxon>
    </lineage>
</organism>
<feature type="domain" description="Death" evidence="4">
    <location>
        <begin position="179"/>
        <end position="245"/>
    </location>
</feature>
<dbReference type="Proteomes" id="UP000001554">
    <property type="component" value="Chromosome 5"/>
</dbReference>
<dbReference type="Gene3D" id="1.10.533.10">
    <property type="entry name" value="Death Domain, Fas"/>
    <property type="match status" value="1"/>
</dbReference>
<sequence>MYIGRCQFLEFPRQVLQLEGLQELYMGTWTGKGKPSPVPEDIGRLKNLQVLDLQNSSLASLPDSVGELMQLRHLNISANKFTSVPDSIMNLSNLEKLNMSGNRISHLPLTLIRLAKLKDMGISENPLTYPPPDVCRIGTAAIMDFLRRKLKEKEDGKDLRKRLHHFSQNVTETREVEGLGVALQLTADEMTSITQGSSNQTPSYQAYSVLLKWMEKDREASVDKLQQELSDFGMDLLAQEVGRIEARPGKRPAETSAGPPAKRSAAGEFYLDGHQDEQPPEENCTSRALVEEQQGKKPRNRGSGAKPIVLLLNDEYGTAKGGISTVHYQMTSLLAFKGAEVYSTVLSATEDDKKDAAADSVQLIFPKTSKRDKREPCLDWLTFDHKARYPDLPLVDFIVGHVPITSHAARQIKEQRFPDAKLVQVTHVMPEDTNQYRSDERVLSIGDEQKNILEDLEHADVIISVGPYLHDYYKHETRDFKPHFEFLPKPSDIFSTAKCKYVDTSVKVVLSIGRVKGVEKLKGYDLAAMSMGKVIVAHPDAKWRAHGISAEDFQESRDIIQANASNIHFTPLKYGTQDELHKDMEKANVVLMPSRAEPFGLIGLEAIAAGVPVLVSHKSGLAKFLKTQDPEFDRTIVEIEDDDDEAAKTLSKRIIKILSDGHREFRAAQSLKEKLLASKYWAASHTSFLETFGLEG</sequence>
<feature type="compositionally biased region" description="Basic and acidic residues" evidence="3">
    <location>
        <begin position="244"/>
        <end position="253"/>
    </location>
</feature>
<protein>
    <submittedName>
        <fullName evidence="6">Uncharacterized protein LOC118416780</fullName>
    </submittedName>
</protein>
<dbReference type="SMART" id="SM00369">
    <property type="entry name" value="LRR_TYP"/>
    <property type="match status" value="2"/>
</dbReference>
<keyword evidence="1" id="KW-0433">Leucine-rich repeat</keyword>
<evidence type="ECO:0000256" key="3">
    <source>
        <dbReference type="SAM" id="MobiDB-lite"/>
    </source>
</evidence>
<dbReference type="PROSITE" id="PS51450">
    <property type="entry name" value="LRR"/>
    <property type="match status" value="1"/>
</dbReference>
<reference evidence="6" key="2">
    <citation type="submission" date="2025-08" db="UniProtKB">
        <authorList>
            <consortium name="RefSeq"/>
        </authorList>
    </citation>
    <scope>IDENTIFICATION</scope>
    <source>
        <strain evidence="6">S238N-H82</strain>
        <tissue evidence="6">Testes</tissue>
    </source>
</reference>
<evidence type="ECO:0000313" key="5">
    <source>
        <dbReference type="Proteomes" id="UP000001554"/>
    </source>
</evidence>
<dbReference type="GO" id="GO:0007165">
    <property type="term" value="P:signal transduction"/>
    <property type="evidence" value="ECO:0007669"/>
    <property type="project" value="InterPro"/>
</dbReference>
<dbReference type="PANTHER" id="PTHR10454">
    <property type="entry name" value="CASPASE"/>
    <property type="match status" value="1"/>
</dbReference>
<dbReference type="FunFam" id="3.40.50.2000:FF:000190">
    <property type="entry name" value="Uncharacterized protein"/>
    <property type="match status" value="1"/>
</dbReference>
<dbReference type="PANTHER" id="PTHR10454:SF248">
    <property type="entry name" value="CASPASE-8-LIKE"/>
    <property type="match status" value="1"/>
</dbReference>
<dbReference type="InterPro" id="IPR001611">
    <property type="entry name" value="Leu-rich_rpt"/>
</dbReference>
<dbReference type="GO" id="GO:0006915">
    <property type="term" value="P:apoptotic process"/>
    <property type="evidence" value="ECO:0000318"/>
    <property type="project" value="GO_Central"/>
</dbReference>
<dbReference type="SUPFAM" id="SSF52075">
    <property type="entry name" value="Outer arm dynein light chain 1"/>
    <property type="match status" value="1"/>
</dbReference>
<accession>A0A9J7LAG3</accession>
<dbReference type="InterPro" id="IPR055414">
    <property type="entry name" value="LRR_R13L4/SHOC2-like"/>
</dbReference>
<dbReference type="InterPro" id="IPR003591">
    <property type="entry name" value="Leu-rich_rpt_typical-subtyp"/>
</dbReference>
<name>A0A9J7LAG3_BRAFL</name>
<evidence type="ECO:0000256" key="2">
    <source>
        <dbReference type="ARBA" id="ARBA00022737"/>
    </source>
</evidence>
<dbReference type="KEGG" id="bfo:118416780"/>
<dbReference type="CDD" id="cd01670">
    <property type="entry name" value="Death"/>
    <property type="match status" value="1"/>
</dbReference>
<dbReference type="InterPro" id="IPR002398">
    <property type="entry name" value="Pept_C14"/>
</dbReference>
<dbReference type="SUPFAM" id="SSF47986">
    <property type="entry name" value="DEATH domain"/>
    <property type="match status" value="1"/>
</dbReference>
<dbReference type="Gene3D" id="3.40.50.2000">
    <property type="entry name" value="Glycogen Phosphorylase B"/>
    <property type="match status" value="2"/>
</dbReference>
<dbReference type="Gene3D" id="3.80.10.10">
    <property type="entry name" value="Ribonuclease Inhibitor"/>
    <property type="match status" value="1"/>
</dbReference>
<keyword evidence="2" id="KW-0677">Repeat</keyword>
<dbReference type="OrthoDB" id="512920at2759"/>
<dbReference type="PROSITE" id="PS50017">
    <property type="entry name" value="DEATH_DOMAIN"/>
    <property type="match status" value="1"/>
</dbReference>
<dbReference type="GeneID" id="118416780"/>
<dbReference type="GO" id="GO:0043525">
    <property type="term" value="P:positive regulation of neuron apoptotic process"/>
    <property type="evidence" value="ECO:0000318"/>
    <property type="project" value="GO_Central"/>
</dbReference>
<dbReference type="CDD" id="cd03801">
    <property type="entry name" value="GT4_PimA-like"/>
    <property type="match status" value="1"/>
</dbReference>
<dbReference type="InterPro" id="IPR032675">
    <property type="entry name" value="LRR_dom_sf"/>
</dbReference>
<gene>
    <name evidence="6" type="primary">LOC118416780</name>
</gene>
<feature type="region of interest" description="Disordered" evidence="3">
    <location>
        <begin position="244"/>
        <end position="304"/>
    </location>
</feature>
<evidence type="ECO:0000313" key="6">
    <source>
        <dbReference type="RefSeq" id="XP_035677918.1"/>
    </source>
</evidence>
<dbReference type="Pfam" id="PF00531">
    <property type="entry name" value="Death"/>
    <property type="match status" value="1"/>
</dbReference>
<dbReference type="GO" id="GO:0006508">
    <property type="term" value="P:proteolysis"/>
    <property type="evidence" value="ECO:0007669"/>
    <property type="project" value="InterPro"/>
</dbReference>
<dbReference type="SUPFAM" id="SSF53756">
    <property type="entry name" value="UDP-Glycosyltransferase/glycogen phosphorylase"/>
    <property type="match status" value="1"/>
</dbReference>
<dbReference type="GO" id="GO:0005737">
    <property type="term" value="C:cytoplasm"/>
    <property type="evidence" value="ECO:0000318"/>
    <property type="project" value="GO_Central"/>
</dbReference>
<evidence type="ECO:0000259" key="4">
    <source>
        <dbReference type="PROSITE" id="PS50017"/>
    </source>
</evidence>
<reference evidence="5" key="1">
    <citation type="journal article" date="2020" name="Nat. Ecol. Evol.">
        <title>Deeply conserved synteny resolves early events in vertebrate evolution.</title>
        <authorList>
            <person name="Simakov O."/>
            <person name="Marletaz F."/>
            <person name="Yue J.X."/>
            <person name="O'Connell B."/>
            <person name="Jenkins J."/>
            <person name="Brandt A."/>
            <person name="Calef R."/>
            <person name="Tung C.H."/>
            <person name="Huang T.K."/>
            <person name="Schmutz J."/>
            <person name="Satoh N."/>
            <person name="Yu J.K."/>
            <person name="Putnam N.H."/>
            <person name="Green R.E."/>
            <person name="Rokhsar D.S."/>
        </authorList>
    </citation>
    <scope>NUCLEOTIDE SEQUENCE [LARGE SCALE GENOMIC DNA]</scope>
    <source>
        <strain evidence="5">S238N-H82</strain>
    </source>
</reference>
<evidence type="ECO:0000256" key="1">
    <source>
        <dbReference type="ARBA" id="ARBA00022614"/>
    </source>
</evidence>
<proteinExistence type="predicted"/>
<dbReference type="AlphaFoldDB" id="A0A9J7LAG3"/>
<dbReference type="RefSeq" id="XP_035677918.1">
    <property type="nucleotide sequence ID" value="XM_035822025.1"/>
</dbReference>
<keyword evidence="5" id="KW-1185">Reference proteome</keyword>